<evidence type="ECO:0000256" key="1">
    <source>
        <dbReference type="SAM" id="MobiDB-lite"/>
    </source>
</evidence>
<accession>A0A8S5MJY5</accession>
<evidence type="ECO:0000313" key="2">
    <source>
        <dbReference type="EMBL" id="DAD82219.1"/>
    </source>
</evidence>
<organism evidence="2">
    <name type="scientific">Siphoviridae sp. ctwQg18</name>
    <dbReference type="NCBI Taxonomy" id="2826516"/>
    <lineage>
        <taxon>Viruses</taxon>
        <taxon>Duplodnaviria</taxon>
        <taxon>Heunggongvirae</taxon>
        <taxon>Uroviricota</taxon>
        <taxon>Caudoviricetes</taxon>
    </lineage>
</organism>
<name>A0A8S5MJY5_9CAUD</name>
<sequence>MILQTANGPKEIKVADLDFTNLMCDLEDHDVDVMGLLDDDTRENMKIFKTIRAIIAVLTGTKDLTKAGKILSEHLKYGGSMDEVMEAFTEAMKTAGFGEEAEEPPKSGGKKTKAATE</sequence>
<proteinExistence type="predicted"/>
<protein>
    <recommendedName>
        <fullName evidence="3">Tail assembly chaperone</fullName>
    </recommendedName>
</protein>
<dbReference type="EMBL" id="BK014913">
    <property type="protein sequence ID" value="DAD82166.1"/>
    <property type="molecule type" value="Genomic_DNA"/>
</dbReference>
<evidence type="ECO:0008006" key="3">
    <source>
        <dbReference type="Google" id="ProtNLM"/>
    </source>
</evidence>
<reference evidence="2" key="1">
    <citation type="journal article" date="2021" name="Proc. Natl. Acad. Sci. U.S.A.">
        <title>A Catalog of Tens of Thousands of Viruses from Human Metagenomes Reveals Hidden Associations with Chronic Diseases.</title>
        <authorList>
            <person name="Tisza M.J."/>
            <person name="Buck C.B."/>
        </authorList>
    </citation>
    <scope>NUCLEOTIDE SEQUENCE</scope>
    <source>
        <strain evidence="2">CtwQg18</strain>
    </source>
</reference>
<feature type="region of interest" description="Disordered" evidence="1">
    <location>
        <begin position="95"/>
        <end position="117"/>
    </location>
</feature>
<dbReference type="EMBL" id="BK014913">
    <property type="protein sequence ID" value="DAD82219.1"/>
    <property type="molecule type" value="Genomic_DNA"/>
</dbReference>
<feature type="compositionally biased region" description="Basic residues" evidence="1">
    <location>
        <begin position="108"/>
        <end position="117"/>
    </location>
</feature>